<keyword evidence="4" id="KW-0408">Iron</keyword>
<dbReference type="EMBL" id="VAUV01000018">
    <property type="protein sequence ID" value="TLD68838.1"/>
    <property type="molecule type" value="Genomic_DNA"/>
</dbReference>
<accession>A0A5R8K953</accession>
<protein>
    <submittedName>
        <fullName evidence="6">FAD-dependent oxidoreductase</fullName>
    </submittedName>
</protein>
<dbReference type="PANTHER" id="PTHR43498:SF1">
    <property type="entry name" value="COB--COM HETERODISULFIDE REDUCTASE IRON-SULFUR SUBUNIT A"/>
    <property type="match status" value="1"/>
</dbReference>
<evidence type="ECO:0000313" key="7">
    <source>
        <dbReference type="Proteomes" id="UP000306196"/>
    </source>
</evidence>
<dbReference type="PANTHER" id="PTHR43498">
    <property type="entry name" value="FERREDOXIN:COB-COM HETERODISULFIDE REDUCTASE SUBUNIT A"/>
    <property type="match status" value="1"/>
</dbReference>
<evidence type="ECO:0000256" key="4">
    <source>
        <dbReference type="ARBA" id="ARBA00023004"/>
    </source>
</evidence>
<dbReference type="Proteomes" id="UP000306196">
    <property type="component" value="Unassembled WGS sequence"/>
</dbReference>
<gene>
    <name evidence="6" type="ORF">FEM03_20395</name>
</gene>
<dbReference type="OrthoDB" id="9777740at2"/>
<dbReference type="InterPro" id="IPR039650">
    <property type="entry name" value="HdrA-like"/>
</dbReference>
<dbReference type="Gene3D" id="3.50.50.60">
    <property type="entry name" value="FAD/NAD(P)-binding domain"/>
    <property type="match status" value="1"/>
</dbReference>
<proteinExistence type="predicted"/>
<dbReference type="Pfam" id="PF12831">
    <property type="entry name" value="FAD_oxidored"/>
    <property type="match status" value="1"/>
</dbReference>
<dbReference type="InterPro" id="IPR036188">
    <property type="entry name" value="FAD/NAD-bd_sf"/>
</dbReference>
<evidence type="ECO:0000313" key="6">
    <source>
        <dbReference type="EMBL" id="TLD68838.1"/>
    </source>
</evidence>
<keyword evidence="1" id="KW-0004">4Fe-4S</keyword>
<dbReference type="AlphaFoldDB" id="A0A5R8K953"/>
<reference evidence="6 7" key="1">
    <citation type="submission" date="2019-05" db="EMBL/GenBank/DDBJ databases">
        <title>Verrucobacter flavum gen. nov., sp. nov. a new member of the family Verrucomicrobiaceae.</title>
        <authorList>
            <person name="Szuroczki S."/>
            <person name="Abbaszade G."/>
            <person name="Szabo A."/>
            <person name="Felfoldi T."/>
            <person name="Schumann P."/>
            <person name="Boka K."/>
            <person name="Keki Z."/>
            <person name="Toumi M."/>
            <person name="Toth E."/>
        </authorList>
    </citation>
    <scope>NUCLEOTIDE SEQUENCE [LARGE SCALE GENOMIC DNA]</scope>
    <source>
        <strain evidence="6 7">MG-N-17</strain>
    </source>
</reference>
<sequence length="416" mass="44100">MSLFECDVLVAGGGSAGMAVAIAASRVGARVVLLERNGFLGGMGTAALVHTICGLYVVREDEVVEPANPGIPMEVAQRLLAMGGARGPVHMGKVQVLLHDPWALALLADEMVEECENLTVLLHAEMTGVEGDDGGWEVAAISRGQEVKVRAQAMVDATGDAVLVSMAGAPWRQVEGARLQRPAYVVKLAGVDQGVLDEAGRLRLAHGIAFGVRSGELPKEVLGAGVRAGANVGECFLTMDLAAGGEAYDPLDATMLTKMEQLGRRSVGILVDWLKRKQSGFEGCGVAAWPTRAGVRESRRMEGVYELRVEDVLEGRRFEDGIARVAWPVELREKATGPRWLFAKAGSVGEIPLRSLRSAKFESLFAAGRCLSASHEALASVRVMGTCLASGQAAGWAAAMWAEKGVVEIEAFNQRS</sequence>
<keyword evidence="7" id="KW-1185">Reference proteome</keyword>
<evidence type="ECO:0000256" key="1">
    <source>
        <dbReference type="ARBA" id="ARBA00022485"/>
    </source>
</evidence>
<keyword evidence="3" id="KW-0560">Oxidoreductase</keyword>
<keyword evidence="2" id="KW-0479">Metal-binding</keyword>
<organism evidence="6 7">
    <name type="scientific">Phragmitibacter flavus</name>
    <dbReference type="NCBI Taxonomy" id="2576071"/>
    <lineage>
        <taxon>Bacteria</taxon>
        <taxon>Pseudomonadati</taxon>
        <taxon>Verrucomicrobiota</taxon>
        <taxon>Verrucomicrobiia</taxon>
        <taxon>Verrucomicrobiales</taxon>
        <taxon>Verrucomicrobiaceae</taxon>
        <taxon>Phragmitibacter</taxon>
    </lineage>
</organism>
<dbReference type="GO" id="GO:0016491">
    <property type="term" value="F:oxidoreductase activity"/>
    <property type="evidence" value="ECO:0007669"/>
    <property type="project" value="UniProtKB-KW"/>
</dbReference>
<keyword evidence="5" id="KW-0411">Iron-sulfur</keyword>
<name>A0A5R8K953_9BACT</name>
<comment type="caution">
    <text evidence="6">The sequence shown here is derived from an EMBL/GenBank/DDBJ whole genome shotgun (WGS) entry which is preliminary data.</text>
</comment>
<dbReference type="GO" id="GO:0046872">
    <property type="term" value="F:metal ion binding"/>
    <property type="evidence" value="ECO:0007669"/>
    <property type="project" value="UniProtKB-KW"/>
</dbReference>
<dbReference type="RefSeq" id="WP_138088155.1">
    <property type="nucleotide sequence ID" value="NZ_VAUV01000018.1"/>
</dbReference>
<evidence type="ECO:0000256" key="2">
    <source>
        <dbReference type="ARBA" id="ARBA00022723"/>
    </source>
</evidence>
<dbReference type="GO" id="GO:0051539">
    <property type="term" value="F:4 iron, 4 sulfur cluster binding"/>
    <property type="evidence" value="ECO:0007669"/>
    <property type="project" value="UniProtKB-KW"/>
</dbReference>
<evidence type="ECO:0000256" key="5">
    <source>
        <dbReference type="ARBA" id="ARBA00023014"/>
    </source>
</evidence>
<evidence type="ECO:0000256" key="3">
    <source>
        <dbReference type="ARBA" id="ARBA00023002"/>
    </source>
</evidence>
<dbReference type="SUPFAM" id="SSF51905">
    <property type="entry name" value="FAD/NAD(P)-binding domain"/>
    <property type="match status" value="1"/>
</dbReference>